<dbReference type="AlphaFoldDB" id="A0A839V3T9"/>
<dbReference type="PANTHER" id="PTHR43162:SF1">
    <property type="entry name" value="PRESTALK A DIFFERENTIATION PROTEIN A"/>
    <property type="match status" value="1"/>
</dbReference>
<organism evidence="2 3">
    <name type="scientific">Endobacter medicaginis</name>
    <dbReference type="NCBI Taxonomy" id="1181271"/>
    <lineage>
        <taxon>Bacteria</taxon>
        <taxon>Pseudomonadati</taxon>
        <taxon>Pseudomonadota</taxon>
        <taxon>Alphaproteobacteria</taxon>
        <taxon>Acetobacterales</taxon>
        <taxon>Acetobacteraceae</taxon>
        <taxon>Endobacter</taxon>
    </lineage>
</organism>
<dbReference type="Gene3D" id="3.90.25.10">
    <property type="entry name" value="UDP-galactose 4-epimerase, domain 1"/>
    <property type="match status" value="1"/>
</dbReference>
<dbReference type="InterPro" id="IPR051604">
    <property type="entry name" value="Ergot_Alk_Oxidoreductase"/>
</dbReference>
<dbReference type="EMBL" id="JACHXV010000019">
    <property type="protein sequence ID" value="MBB3175134.1"/>
    <property type="molecule type" value="Genomic_DNA"/>
</dbReference>
<dbReference type="Gene3D" id="3.40.50.720">
    <property type="entry name" value="NAD(P)-binding Rossmann-like Domain"/>
    <property type="match status" value="1"/>
</dbReference>
<dbReference type="RefSeq" id="WP_183275478.1">
    <property type="nucleotide sequence ID" value="NZ_JACHXV010000019.1"/>
</dbReference>
<dbReference type="Proteomes" id="UP000557688">
    <property type="component" value="Unassembled WGS sequence"/>
</dbReference>
<sequence length="287" mass="29814">MYAITGITGQVGGQVAEALLAAGEPVRAVVRSAARGAPWAERGCEVAVVADATDAGALGAALAGVRGAFLMNPPNYDPEPGFADTRRVVAAFAQAIAVGRPGRVIALSSVGAQVARFNLLNNAGLLEAGLAGAGVPVAMLRPAWFIENVQWDVMAARAGRIESYLAPLGRGIEMVSVRDIGRVAAGLLREEWRGCRVVELRGPEPVSPQVLASAFGRALDRPVAVTAVPRGDWEARFRAQGMQHPQARMAMLDGFNEGWIGFEGAPAGCVMGVVGVETVVADLLARG</sequence>
<dbReference type="InterPro" id="IPR036291">
    <property type="entry name" value="NAD(P)-bd_dom_sf"/>
</dbReference>
<dbReference type="InterPro" id="IPR008030">
    <property type="entry name" value="NmrA-like"/>
</dbReference>
<comment type="caution">
    <text evidence="2">The sequence shown here is derived from an EMBL/GenBank/DDBJ whole genome shotgun (WGS) entry which is preliminary data.</text>
</comment>
<proteinExistence type="predicted"/>
<dbReference type="PANTHER" id="PTHR43162">
    <property type="match status" value="1"/>
</dbReference>
<gene>
    <name evidence="2" type="ORF">FHR90_002984</name>
</gene>
<feature type="domain" description="NmrA-like" evidence="1">
    <location>
        <begin position="3"/>
        <end position="230"/>
    </location>
</feature>
<name>A0A839V3T9_9PROT</name>
<evidence type="ECO:0000259" key="1">
    <source>
        <dbReference type="Pfam" id="PF05368"/>
    </source>
</evidence>
<keyword evidence="3" id="KW-1185">Reference proteome</keyword>
<dbReference type="Pfam" id="PF05368">
    <property type="entry name" value="NmrA"/>
    <property type="match status" value="1"/>
</dbReference>
<evidence type="ECO:0000313" key="3">
    <source>
        <dbReference type="Proteomes" id="UP000557688"/>
    </source>
</evidence>
<evidence type="ECO:0000313" key="2">
    <source>
        <dbReference type="EMBL" id="MBB3175134.1"/>
    </source>
</evidence>
<protein>
    <submittedName>
        <fullName evidence="2">Uncharacterized protein YbjT (DUF2867 family)</fullName>
    </submittedName>
</protein>
<reference evidence="2 3" key="1">
    <citation type="submission" date="2020-08" db="EMBL/GenBank/DDBJ databases">
        <title>Genomic Encyclopedia of Type Strains, Phase III (KMG-III): the genomes of soil and plant-associated and newly described type strains.</title>
        <authorList>
            <person name="Whitman W."/>
        </authorList>
    </citation>
    <scope>NUCLEOTIDE SEQUENCE [LARGE SCALE GENOMIC DNA]</scope>
    <source>
        <strain evidence="2 3">CECT 8088</strain>
    </source>
</reference>
<dbReference type="SUPFAM" id="SSF51735">
    <property type="entry name" value="NAD(P)-binding Rossmann-fold domains"/>
    <property type="match status" value="1"/>
</dbReference>
<accession>A0A839V3T9</accession>